<evidence type="ECO:0000313" key="4">
    <source>
        <dbReference type="Proteomes" id="UP000001817"/>
    </source>
</evidence>
<feature type="domain" description="Acyltransferase 3" evidence="2">
    <location>
        <begin position="6"/>
        <end position="328"/>
    </location>
</feature>
<dbReference type="Pfam" id="PF01757">
    <property type="entry name" value="Acyl_transf_3"/>
    <property type="match status" value="1"/>
</dbReference>
<feature type="transmembrane region" description="Helical" evidence="1">
    <location>
        <begin position="277"/>
        <end position="295"/>
    </location>
</feature>
<reference evidence="3 4" key="1">
    <citation type="journal article" date="2006" name="Proc. Natl. Acad. Sci. U.S.A.">
        <title>Burkholderia xenovorans LB400 harbors a multi-replicon, 9.73-Mbp genome shaped for versatility.</title>
        <authorList>
            <person name="Chain P.S."/>
            <person name="Denef V.J."/>
            <person name="Konstantinidis K.T."/>
            <person name="Vergez L.M."/>
            <person name="Agullo L."/>
            <person name="Reyes V.L."/>
            <person name="Hauser L."/>
            <person name="Cordova M."/>
            <person name="Gomez L."/>
            <person name="Gonzalez M."/>
            <person name="Land M."/>
            <person name="Lao V."/>
            <person name="Larimer F."/>
            <person name="LiPuma J.J."/>
            <person name="Mahenthiralingam E."/>
            <person name="Malfatti S.A."/>
            <person name="Marx C.J."/>
            <person name="Parnell J.J."/>
            <person name="Ramette A."/>
            <person name="Richardson P."/>
            <person name="Seeger M."/>
            <person name="Smith D."/>
            <person name="Spilker T."/>
            <person name="Sul W.J."/>
            <person name="Tsoi T.V."/>
            <person name="Ulrich L.E."/>
            <person name="Zhulin I.B."/>
            <person name="Tiedje J.M."/>
        </authorList>
    </citation>
    <scope>NUCLEOTIDE SEQUENCE [LARGE SCALE GENOMIC DNA]</scope>
    <source>
        <strain evidence="3 4">LB400</strain>
    </source>
</reference>
<accession>Q13G47</accession>
<keyword evidence="1" id="KW-0472">Membrane</keyword>
<dbReference type="GO" id="GO:0016747">
    <property type="term" value="F:acyltransferase activity, transferring groups other than amino-acyl groups"/>
    <property type="evidence" value="ECO:0007669"/>
    <property type="project" value="InterPro"/>
</dbReference>
<dbReference type="AlphaFoldDB" id="Q13G47"/>
<dbReference type="InterPro" id="IPR002656">
    <property type="entry name" value="Acyl_transf_3_dom"/>
</dbReference>
<name>Q13G47_PARXL</name>
<keyword evidence="3" id="KW-0808">Transferase</keyword>
<dbReference type="PANTHER" id="PTHR23028">
    <property type="entry name" value="ACETYLTRANSFERASE"/>
    <property type="match status" value="1"/>
</dbReference>
<feature type="transmembrane region" description="Helical" evidence="1">
    <location>
        <begin position="251"/>
        <end position="270"/>
    </location>
</feature>
<evidence type="ECO:0000313" key="3">
    <source>
        <dbReference type="EMBL" id="ABE36942.1"/>
    </source>
</evidence>
<protein>
    <submittedName>
        <fullName evidence="3">Acyltransferase</fullName>
    </submittedName>
</protein>
<keyword evidence="3" id="KW-0012">Acyltransferase</keyword>
<feature type="transmembrane region" description="Helical" evidence="1">
    <location>
        <begin position="214"/>
        <end position="239"/>
    </location>
</feature>
<feature type="transmembrane region" description="Helical" evidence="1">
    <location>
        <begin position="184"/>
        <end position="202"/>
    </location>
</feature>
<dbReference type="InterPro" id="IPR050879">
    <property type="entry name" value="Acyltransferase_3"/>
</dbReference>
<dbReference type="PANTHER" id="PTHR23028:SF53">
    <property type="entry name" value="ACYL_TRANSF_3 DOMAIN-CONTAINING PROTEIN"/>
    <property type="match status" value="1"/>
</dbReference>
<dbReference type="KEGG" id="bxb:DR64_8725"/>
<organism evidence="3 4">
    <name type="scientific">Paraburkholderia xenovorans (strain LB400)</name>
    <dbReference type="NCBI Taxonomy" id="266265"/>
    <lineage>
        <taxon>Bacteria</taxon>
        <taxon>Pseudomonadati</taxon>
        <taxon>Pseudomonadota</taxon>
        <taxon>Betaproteobacteria</taxon>
        <taxon>Burkholderiales</taxon>
        <taxon>Burkholderiaceae</taxon>
        <taxon>Paraburkholderia</taxon>
    </lineage>
</organism>
<dbReference type="EMBL" id="CP000272">
    <property type="protein sequence ID" value="ABE36942.1"/>
    <property type="molecule type" value="Genomic_DNA"/>
</dbReference>
<dbReference type="STRING" id="266265.Bxe_C1075"/>
<feature type="transmembrane region" description="Helical" evidence="1">
    <location>
        <begin position="307"/>
        <end position="327"/>
    </location>
</feature>
<dbReference type="RefSeq" id="WP_011494189.1">
    <property type="nucleotide sequence ID" value="NC_007953.1"/>
</dbReference>
<dbReference type="Proteomes" id="UP000001817">
    <property type="component" value="Chromosome 3"/>
</dbReference>
<keyword evidence="1" id="KW-0812">Transmembrane</keyword>
<dbReference type="GO" id="GO:0000271">
    <property type="term" value="P:polysaccharide biosynthetic process"/>
    <property type="evidence" value="ECO:0007669"/>
    <property type="project" value="TreeGrafter"/>
</dbReference>
<keyword evidence="4" id="KW-1185">Reference proteome</keyword>
<feature type="transmembrane region" description="Helical" evidence="1">
    <location>
        <begin position="76"/>
        <end position="95"/>
    </location>
</feature>
<keyword evidence="1" id="KW-1133">Transmembrane helix</keyword>
<proteinExistence type="predicted"/>
<gene>
    <name evidence="3" type="ORF">Bxe_C1075</name>
</gene>
<feature type="transmembrane region" description="Helical" evidence="1">
    <location>
        <begin position="140"/>
        <end position="157"/>
    </location>
</feature>
<feature type="transmembrane region" description="Helical" evidence="1">
    <location>
        <begin position="34"/>
        <end position="55"/>
    </location>
</feature>
<dbReference type="KEGG" id="bxe:Bxe_C1075"/>
<dbReference type="OrthoDB" id="8772324at2"/>
<evidence type="ECO:0000256" key="1">
    <source>
        <dbReference type="SAM" id="Phobius"/>
    </source>
</evidence>
<sequence>MKKLRGIEATRGFAAVYVFLHHLNPFRGTRIEPLFHFGQEAVILFFMISGFVIFLSVTKDKRPGIRSYLVSRAVRIYPIFLVSLALAALAALVTHDTACINTPGLLGNLFMMQDSGALKAGVLFETFCRNDPLWSLSYEVWFYVAFALIFFCVNATWSSRRAIVIVLSVVGAVTYDIHPNAVSLYAGYFIIWWAGVELAREFRARARFSVTAQLPMFLGIGVCTLIWSVPVIKAVAAHATVISGISPALQVRHFVMALLVLGLATANFRAPKATAPLIGFFAWIAGISYGLYVTHQPVITIVHALDFPRHVEIVVCVFAALTTAYVLERVFQPFVVGFIRGRSLRGQATRIT</sequence>
<dbReference type="GO" id="GO:0016020">
    <property type="term" value="C:membrane"/>
    <property type="evidence" value="ECO:0007669"/>
    <property type="project" value="TreeGrafter"/>
</dbReference>
<evidence type="ECO:0000259" key="2">
    <source>
        <dbReference type="Pfam" id="PF01757"/>
    </source>
</evidence>
<dbReference type="eggNOG" id="COG1835">
    <property type="taxonomic scope" value="Bacteria"/>
</dbReference>